<gene>
    <name evidence="2" type="ORF">HHL08_16850</name>
</gene>
<keyword evidence="1" id="KW-0732">Signal</keyword>
<dbReference type="InterPro" id="IPR001969">
    <property type="entry name" value="Aspartic_peptidase_AS"/>
</dbReference>
<dbReference type="InterPro" id="IPR021109">
    <property type="entry name" value="Peptidase_aspartic_dom_sf"/>
</dbReference>
<proteinExistence type="predicted"/>
<name>A0A7X9ZUY7_9SPHN</name>
<dbReference type="RefSeq" id="WP_169574235.1">
    <property type="nucleotide sequence ID" value="NZ_JABBFV010000013.1"/>
</dbReference>
<feature type="signal peptide" evidence="1">
    <location>
        <begin position="1"/>
        <end position="24"/>
    </location>
</feature>
<dbReference type="SUPFAM" id="SSF50630">
    <property type="entry name" value="Acid proteases"/>
    <property type="match status" value="1"/>
</dbReference>
<dbReference type="EMBL" id="JABBFV010000013">
    <property type="protein sequence ID" value="NML11799.1"/>
    <property type="molecule type" value="Genomic_DNA"/>
</dbReference>
<dbReference type="Proteomes" id="UP000519023">
    <property type="component" value="Unassembled WGS sequence"/>
</dbReference>
<accession>A0A7X9ZUY7</accession>
<dbReference type="AlphaFoldDB" id="A0A7X9ZUY7"/>
<feature type="chain" id="PRO_5031548595" description="Peptidase A2 domain-containing protein" evidence="1">
    <location>
        <begin position="25"/>
        <end position="330"/>
    </location>
</feature>
<dbReference type="GO" id="GO:0004190">
    <property type="term" value="F:aspartic-type endopeptidase activity"/>
    <property type="evidence" value="ECO:0007669"/>
    <property type="project" value="InterPro"/>
</dbReference>
<dbReference type="Pfam" id="PF13650">
    <property type="entry name" value="Asp_protease_2"/>
    <property type="match status" value="2"/>
</dbReference>
<comment type="caution">
    <text evidence="2">The sequence shown here is derived from an EMBL/GenBank/DDBJ whole genome shotgun (WGS) entry which is preliminary data.</text>
</comment>
<sequence>MGRLPLCVRALLGFALAIGGPALAVQDAPLPASAILDPDVPPAVVQTGPALDERVTIPISIDGKGPWNFIIDTGSQRTVIARDLAEKLALSPRANVTIISMTGRSEAGTVAVPRLGFGGGTIDDIEAPVLEGVDLGAPGLLGLDSLHAKRLTLNFRTGRMEISSSNPRRRLSADPDTIVVEARRKRGQLILLDSDVNGMRVNIMLDTGTNFSIGNIALRDKLVAKKRAPAMLTAALTSVTGGTLTGQVGRIKSVRMGRVNLTEVPVLFADASPFAELGMQDKPALLLGISALRIFDRVAIDFGRGKVDFLLPDGSALEKTHFAANDEVKG</sequence>
<dbReference type="GO" id="GO:0006508">
    <property type="term" value="P:proteolysis"/>
    <property type="evidence" value="ECO:0007669"/>
    <property type="project" value="InterPro"/>
</dbReference>
<evidence type="ECO:0000256" key="1">
    <source>
        <dbReference type="SAM" id="SignalP"/>
    </source>
</evidence>
<evidence type="ECO:0000313" key="3">
    <source>
        <dbReference type="Proteomes" id="UP000519023"/>
    </source>
</evidence>
<evidence type="ECO:0008006" key="4">
    <source>
        <dbReference type="Google" id="ProtNLM"/>
    </source>
</evidence>
<dbReference type="CDD" id="cd05483">
    <property type="entry name" value="retropepsin_like_bacteria"/>
    <property type="match status" value="1"/>
</dbReference>
<reference evidence="2 3" key="1">
    <citation type="submission" date="2020-04" db="EMBL/GenBank/DDBJ databases">
        <title>Sphingobium sp. AR-3-1 isolated from Arctic soil.</title>
        <authorList>
            <person name="Dahal R.H."/>
            <person name="Chaudhary D.K."/>
        </authorList>
    </citation>
    <scope>NUCLEOTIDE SEQUENCE [LARGE SCALE GENOMIC DNA]</scope>
    <source>
        <strain evidence="2 3">AR-3-1</strain>
    </source>
</reference>
<dbReference type="InterPro" id="IPR034122">
    <property type="entry name" value="Retropepsin-like_bacterial"/>
</dbReference>
<evidence type="ECO:0000313" key="2">
    <source>
        <dbReference type="EMBL" id="NML11799.1"/>
    </source>
</evidence>
<dbReference type="PROSITE" id="PS00141">
    <property type="entry name" value="ASP_PROTEASE"/>
    <property type="match status" value="1"/>
</dbReference>
<protein>
    <recommendedName>
        <fullName evidence="4">Peptidase A2 domain-containing protein</fullName>
    </recommendedName>
</protein>
<dbReference type="Gene3D" id="2.40.70.10">
    <property type="entry name" value="Acid Proteases"/>
    <property type="match status" value="2"/>
</dbReference>
<keyword evidence="3" id="KW-1185">Reference proteome</keyword>
<organism evidence="2 3">
    <name type="scientific">Sphingobium psychrophilum</name>
    <dbReference type="NCBI Taxonomy" id="2728834"/>
    <lineage>
        <taxon>Bacteria</taxon>
        <taxon>Pseudomonadati</taxon>
        <taxon>Pseudomonadota</taxon>
        <taxon>Alphaproteobacteria</taxon>
        <taxon>Sphingomonadales</taxon>
        <taxon>Sphingomonadaceae</taxon>
        <taxon>Sphingobium</taxon>
    </lineage>
</organism>